<gene>
    <name evidence="2" type="ORF">DB88DRAFT_489176</name>
</gene>
<evidence type="ECO:0000256" key="1">
    <source>
        <dbReference type="SAM" id="MobiDB-lite"/>
    </source>
</evidence>
<feature type="region of interest" description="Disordered" evidence="1">
    <location>
        <begin position="1"/>
        <end position="72"/>
    </location>
</feature>
<feature type="region of interest" description="Disordered" evidence="1">
    <location>
        <begin position="139"/>
        <end position="163"/>
    </location>
</feature>
<accession>A0AAD9D2S9</accession>
<protein>
    <submittedName>
        <fullName evidence="2">Uncharacterized protein</fullName>
    </submittedName>
</protein>
<organism evidence="2 3">
    <name type="scientific">Papiliotrema laurentii</name>
    <name type="common">Cryptococcus laurentii</name>
    <dbReference type="NCBI Taxonomy" id="5418"/>
    <lineage>
        <taxon>Eukaryota</taxon>
        <taxon>Fungi</taxon>
        <taxon>Dikarya</taxon>
        <taxon>Basidiomycota</taxon>
        <taxon>Agaricomycotina</taxon>
        <taxon>Tremellomycetes</taxon>
        <taxon>Tremellales</taxon>
        <taxon>Rhynchogastremaceae</taxon>
        <taxon>Papiliotrema</taxon>
    </lineage>
</organism>
<name>A0AAD9D2S9_PAPLA</name>
<dbReference type="Proteomes" id="UP001182556">
    <property type="component" value="Unassembled WGS sequence"/>
</dbReference>
<keyword evidence="3" id="KW-1185">Reference proteome</keyword>
<sequence>MTQPLFFSNPHASGSSFNTKRKLHAEGDSDDESGHSMMRLRSPPLKRRATFPVAQPMPDLMTDYSNSASNSDEDMAMDHDMDGMGPTSPIVTSSGYEGDGRGFVPHYDYEYGMSGSGGMGFGPGAEEDDDFTEEMMEEKTHTPFTSLPSLTPHPNPHHFSNIPPYTSNASLGFGGVNASGIGNGTGSFIRANSPLSAQPFTTSLKAPDAARGLMQPASAGPLPMDANAIERARAVHGPNCKSIPKLVISPHPDPMTGKQAMYSMCPDCGSCERAA</sequence>
<feature type="compositionally biased region" description="Polar residues" evidence="1">
    <location>
        <begin position="1"/>
        <end position="18"/>
    </location>
</feature>
<dbReference type="EMBL" id="JAODAN010000005">
    <property type="protein sequence ID" value="KAK1924126.1"/>
    <property type="molecule type" value="Genomic_DNA"/>
</dbReference>
<evidence type="ECO:0000313" key="3">
    <source>
        <dbReference type="Proteomes" id="UP001182556"/>
    </source>
</evidence>
<dbReference type="AlphaFoldDB" id="A0AAD9D2S9"/>
<reference evidence="2" key="1">
    <citation type="submission" date="2023-02" db="EMBL/GenBank/DDBJ databases">
        <title>Identification and recombinant expression of a fungal hydrolase from Papiliotrema laurentii that hydrolyzes apple cutin and clears colloidal polyester polyurethane.</title>
        <authorList>
            <consortium name="DOE Joint Genome Institute"/>
            <person name="Roman V.A."/>
            <person name="Bojanowski C."/>
            <person name="Crable B.R."/>
            <person name="Wagner D.N."/>
            <person name="Hung C.S."/>
            <person name="Nadeau L.J."/>
            <person name="Schratz L."/>
            <person name="Haridas S."/>
            <person name="Pangilinan J."/>
            <person name="Lipzen A."/>
            <person name="Na H."/>
            <person name="Yan M."/>
            <person name="Ng V."/>
            <person name="Grigoriev I.V."/>
            <person name="Spatafora J.W."/>
            <person name="Barlow D."/>
            <person name="Biffinger J."/>
            <person name="Kelley-Loughnane N."/>
            <person name="Varaljay V.A."/>
            <person name="Crookes-Goodson W.J."/>
        </authorList>
    </citation>
    <scope>NUCLEOTIDE SEQUENCE</scope>
    <source>
        <strain evidence="2">5307AH</strain>
    </source>
</reference>
<proteinExistence type="predicted"/>
<evidence type="ECO:0000313" key="2">
    <source>
        <dbReference type="EMBL" id="KAK1924126.1"/>
    </source>
</evidence>
<comment type="caution">
    <text evidence="2">The sequence shown here is derived from an EMBL/GenBank/DDBJ whole genome shotgun (WGS) entry which is preliminary data.</text>
</comment>